<evidence type="ECO:0000259" key="10">
    <source>
        <dbReference type="PROSITE" id="PS50157"/>
    </source>
</evidence>
<reference evidence="11" key="1">
    <citation type="submission" date="2020-11" db="EMBL/GenBank/DDBJ databases">
        <authorList>
            <person name="Tran Van P."/>
        </authorList>
    </citation>
    <scope>NUCLEOTIDE SEQUENCE</scope>
</reference>
<dbReference type="InterPro" id="IPR013087">
    <property type="entry name" value="Znf_C2H2_type"/>
</dbReference>
<dbReference type="PROSITE" id="PS00028">
    <property type="entry name" value="ZINC_FINGER_C2H2_1"/>
    <property type="match status" value="5"/>
</dbReference>
<organism evidence="11">
    <name type="scientific">Medioppia subpectinata</name>
    <dbReference type="NCBI Taxonomy" id="1979941"/>
    <lineage>
        <taxon>Eukaryota</taxon>
        <taxon>Metazoa</taxon>
        <taxon>Ecdysozoa</taxon>
        <taxon>Arthropoda</taxon>
        <taxon>Chelicerata</taxon>
        <taxon>Arachnida</taxon>
        <taxon>Acari</taxon>
        <taxon>Acariformes</taxon>
        <taxon>Sarcoptiformes</taxon>
        <taxon>Oribatida</taxon>
        <taxon>Brachypylina</taxon>
        <taxon>Oppioidea</taxon>
        <taxon>Oppiidae</taxon>
        <taxon>Medioppia</taxon>
    </lineage>
</organism>
<evidence type="ECO:0000256" key="3">
    <source>
        <dbReference type="ARBA" id="ARBA00022737"/>
    </source>
</evidence>
<dbReference type="SUPFAM" id="SSF57667">
    <property type="entry name" value="beta-beta-alpha zinc fingers"/>
    <property type="match status" value="3"/>
</dbReference>
<feature type="non-terminal residue" evidence="11">
    <location>
        <position position="1"/>
    </location>
</feature>
<evidence type="ECO:0000256" key="9">
    <source>
        <dbReference type="SAM" id="MobiDB-lite"/>
    </source>
</evidence>
<evidence type="ECO:0000256" key="2">
    <source>
        <dbReference type="ARBA" id="ARBA00022723"/>
    </source>
</evidence>
<feature type="domain" description="C2H2-type" evidence="10">
    <location>
        <begin position="160"/>
        <end position="190"/>
    </location>
</feature>
<dbReference type="OrthoDB" id="3269380at2759"/>
<sequence length="313" mass="36776">DIPHSSVSKESPEVTHIYHTFTHDIKSFDTSLDAHPVPEDITSSDNNKHSVRQLIQTEDTRIKSIVSKKTLNGNKAKTTTKRRHNKQKTISDESEDNCDHNWEQTSSDEEMDDKNEKKKRKYVKKSEKSGENPSTTPLKRRYKEKTILSANGKRFRPKNFICDYIGCDKQFDENENLLAHIRVRHTKERPFECDVCHKTFPTLRYLKSHQKLHTDTAKPFVCSWVGCDSAFRINQCLVDHMQTHQQLRQFACDECDQRFNLKRTLQVHKNRVHSTARPYTCDWPACEATYKDITMLKRHKETHLGVRQYVCDR</sequence>
<evidence type="ECO:0000313" key="12">
    <source>
        <dbReference type="Proteomes" id="UP000759131"/>
    </source>
</evidence>
<evidence type="ECO:0000256" key="8">
    <source>
        <dbReference type="PROSITE-ProRule" id="PRU00042"/>
    </source>
</evidence>
<feature type="domain" description="C2H2-type" evidence="10">
    <location>
        <begin position="250"/>
        <end position="278"/>
    </location>
</feature>
<keyword evidence="3" id="KW-0677">Repeat</keyword>
<evidence type="ECO:0000256" key="6">
    <source>
        <dbReference type="ARBA" id="ARBA00023125"/>
    </source>
</evidence>
<keyword evidence="6" id="KW-0238">DNA-binding</keyword>
<gene>
    <name evidence="11" type="ORF">OSB1V03_LOCUS21844</name>
</gene>
<feature type="non-terminal residue" evidence="11">
    <location>
        <position position="313"/>
    </location>
</feature>
<dbReference type="Gene3D" id="3.30.160.60">
    <property type="entry name" value="Classic Zinc Finger"/>
    <property type="match status" value="5"/>
</dbReference>
<keyword evidence="7" id="KW-0539">Nucleus</keyword>
<comment type="subcellular location">
    <subcellularLocation>
        <location evidence="1">Nucleus</location>
    </subcellularLocation>
</comment>
<evidence type="ECO:0000256" key="7">
    <source>
        <dbReference type="ARBA" id="ARBA00023242"/>
    </source>
</evidence>
<dbReference type="EMBL" id="CAJPIZ010042729">
    <property type="protein sequence ID" value="CAG2121898.1"/>
    <property type="molecule type" value="Genomic_DNA"/>
</dbReference>
<accession>A0A7R9LX57</accession>
<dbReference type="PROSITE" id="PS50157">
    <property type="entry name" value="ZINC_FINGER_C2H2_2"/>
    <property type="match status" value="5"/>
</dbReference>
<dbReference type="GO" id="GO:0045944">
    <property type="term" value="P:positive regulation of transcription by RNA polymerase II"/>
    <property type="evidence" value="ECO:0007669"/>
    <property type="project" value="UniProtKB-ARBA"/>
</dbReference>
<dbReference type="GO" id="GO:0000981">
    <property type="term" value="F:DNA-binding transcription factor activity, RNA polymerase II-specific"/>
    <property type="evidence" value="ECO:0007669"/>
    <property type="project" value="TreeGrafter"/>
</dbReference>
<evidence type="ECO:0000313" key="11">
    <source>
        <dbReference type="EMBL" id="CAD7648244.1"/>
    </source>
</evidence>
<dbReference type="AlphaFoldDB" id="A0A7R9LX57"/>
<dbReference type="PANTHER" id="PTHR19818:SF139">
    <property type="entry name" value="PAIR-RULE PROTEIN ODD-PAIRED"/>
    <property type="match status" value="1"/>
</dbReference>
<evidence type="ECO:0000256" key="1">
    <source>
        <dbReference type="ARBA" id="ARBA00004123"/>
    </source>
</evidence>
<dbReference type="EMBL" id="OC897304">
    <property type="protein sequence ID" value="CAD7648244.1"/>
    <property type="molecule type" value="Genomic_DNA"/>
</dbReference>
<feature type="region of interest" description="Disordered" evidence="9">
    <location>
        <begin position="30"/>
        <end position="143"/>
    </location>
</feature>
<dbReference type="GO" id="GO:0008270">
    <property type="term" value="F:zinc ion binding"/>
    <property type="evidence" value="ECO:0007669"/>
    <property type="project" value="UniProtKB-KW"/>
</dbReference>
<protein>
    <recommendedName>
        <fullName evidence="10">C2H2-type domain-containing protein</fullName>
    </recommendedName>
</protein>
<feature type="compositionally biased region" description="Polar residues" evidence="9">
    <location>
        <begin position="67"/>
        <end position="77"/>
    </location>
</feature>
<dbReference type="SMART" id="SM00355">
    <property type="entry name" value="ZnF_C2H2"/>
    <property type="match status" value="5"/>
</dbReference>
<feature type="domain" description="C2H2-type" evidence="10">
    <location>
        <begin position="279"/>
        <end position="308"/>
    </location>
</feature>
<dbReference type="GO" id="GO:0005634">
    <property type="term" value="C:nucleus"/>
    <property type="evidence" value="ECO:0007669"/>
    <property type="project" value="UniProtKB-SubCell"/>
</dbReference>
<keyword evidence="4 8" id="KW-0863">Zinc-finger</keyword>
<dbReference type="GO" id="GO:0000978">
    <property type="term" value="F:RNA polymerase II cis-regulatory region sequence-specific DNA binding"/>
    <property type="evidence" value="ECO:0007669"/>
    <property type="project" value="TreeGrafter"/>
</dbReference>
<keyword evidence="2" id="KW-0479">Metal-binding</keyword>
<name>A0A7R9LX57_9ACAR</name>
<dbReference type="Proteomes" id="UP000759131">
    <property type="component" value="Unassembled WGS sequence"/>
</dbReference>
<evidence type="ECO:0000256" key="4">
    <source>
        <dbReference type="ARBA" id="ARBA00022771"/>
    </source>
</evidence>
<feature type="domain" description="C2H2-type" evidence="10">
    <location>
        <begin position="191"/>
        <end position="218"/>
    </location>
</feature>
<keyword evidence="12" id="KW-1185">Reference proteome</keyword>
<dbReference type="InterPro" id="IPR050329">
    <property type="entry name" value="GLI_C2H2-zinc-finger"/>
</dbReference>
<dbReference type="FunFam" id="3.30.160.60:FF:000204">
    <property type="entry name" value="Zinc finger protein 331"/>
    <property type="match status" value="1"/>
</dbReference>
<dbReference type="Pfam" id="PF00096">
    <property type="entry name" value="zf-C2H2"/>
    <property type="match status" value="3"/>
</dbReference>
<feature type="domain" description="C2H2-type" evidence="10">
    <location>
        <begin position="220"/>
        <end position="249"/>
    </location>
</feature>
<dbReference type="PANTHER" id="PTHR19818">
    <property type="entry name" value="ZINC FINGER PROTEIN ZIC AND GLI"/>
    <property type="match status" value="1"/>
</dbReference>
<feature type="compositionally biased region" description="Basic residues" evidence="9">
    <location>
        <begin position="78"/>
        <end position="87"/>
    </location>
</feature>
<proteinExistence type="predicted"/>
<dbReference type="InterPro" id="IPR036236">
    <property type="entry name" value="Znf_C2H2_sf"/>
</dbReference>
<keyword evidence="5" id="KW-0862">Zinc</keyword>
<evidence type="ECO:0000256" key="5">
    <source>
        <dbReference type="ARBA" id="ARBA00022833"/>
    </source>
</evidence>